<evidence type="ECO:0000313" key="3">
    <source>
        <dbReference type="EMBL" id="VDM57925.1"/>
    </source>
</evidence>
<gene>
    <name evidence="3" type="ORF">ACOC_LOCUS6340</name>
</gene>
<dbReference type="AlphaFoldDB" id="A0A158PHG0"/>
<reference evidence="3 4" key="2">
    <citation type="submission" date="2018-11" db="EMBL/GenBank/DDBJ databases">
        <authorList>
            <consortium name="Pathogen Informatics"/>
        </authorList>
    </citation>
    <scope>NUCLEOTIDE SEQUENCE [LARGE SCALE GENOMIC DNA]</scope>
    <source>
        <strain evidence="3 4">Costa Rica</strain>
    </source>
</reference>
<feature type="transmembrane region" description="Helical" evidence="1">
    <location>
        <begin position="147"/>
        <end position="171"/>
    </location>
</feature>
<reference evidence="5" key="1">
    <citation type="submission" date="2016-04" db="UniProtKB">
        <authorList>
            <consortium name="WormBaseParasite"/>
        </authorList>
    </citation>
    <scope>IDENTIFICATION</scope>
</reference>
<keyword evidence="1" id="KW-0812">Transmembrane</keyword>
<feature type="domain" description="EST1-like DNA-binding" evidence="2">
    <location>
        <begin position="30"/>
        <end position="155"/>
    </location>
</feature>
<protein>
    <submittedName>
        <fullName evidence="5">EST1_DNA_bind domain-containing protein</fullName>
    </submittedName>
</protein>
<dbReference type="EMBL" id="UYYA01003938">
    <property type="protein sequence ID" value="VDM57925.1"/>
    <property type="molecule type" value="Genomic_DNA"/>
</dbReference>
<organism evidence="5">
    <name type="scientific">Angiostrongylus costaricensis</name>
    <name type="common">Nematode worm</name>
    <dbReference type="NCBI Taxonomy" id="334426"/>
    <lineage>
        <taxon>Eukaryota</taxon>
        <taxon>Metazoa</taxon>
        <taxon>Ecdysozoa</taxon>
        <taxon>Nematoda</taxon>
        <taxon>Chromadorea</taxon>
        <taxon>Rhabditida</taxon>
        <taxon>Rhabditina</taxon>
        <taxon>Rhabditomorpha</taxon>
        <taxon>Strongyloidea</taxon>
        <taxon>Metastrongylidae</taxon>
        <taxon>Angiostrongylus</taxon>
    </lineage>
</organism>
<dbReference type="Pfam" id="PF22695">
    <property type="entry name" value="EST1-like_DNA_bind"/>
    <property type="match status" value="1"/>
</dbReference>
<sequence length="301" mass="33450">MFSTKVMERVAKYCQAIRKVYEKEGINSSQSVAIRKKLSDETATALKLFWEASYYEPLSKLRKQKFALLITTNILFCGELQSTLAQSARHSAIYNLYLGDLHRYLTNADQSSLCTVYYRRAVEMDADIGQPFNQLALSETLVSSVRCGLICLAQIGLTYAFFLSCVLAVALNHSGIVDYSVRRLFQNVCADARPAIRMCEMWQTRGRIRVITASSHAECCSSLVDSVTSVADVGGDSSTHAMVALLVEDVESFQDMQIPCKWQITLPTNLFPQSCGHTGIGFHDSVRVLPVLRAGKCCLIV</sequence>
<dbReference type="Gene3D" id="1.25.40.10">
    <property type="entry name" value="Tetratricopeptide repeat domain"/>
    <property type="match status" value="1"/>
</dbReference>
<keyword evidence="4" id="KW-1185">Reference proteome</keyword>
<accession>A0A158PHG0</accession>
<dbReference type="SUPFAM" id="SSF48452">
    <property type="entry name" value="TPR-like"/>
    <property type="match status" value="1"/>
</dbReference>
<evidence type="ECO:0000256" key="1">
    <source>
        <dbReference type="SAM" id="Phobius"/>
    </source>
</evidence>
<evidence type="ECO:0000313" key="5">
    <source>
        <dbReference type="WBParaSite" id="ACOC_0000633901-mRNA-1"/>
    </source>
</evidence>
<dbReference type="STRING" id="334426.A0A158PHG0"/>
<name>A0A158PHG0_ANGCS</name>
<proteinExistence type="predicted"/>
<keyword evidence="1" id="KW-1133">Transmembrane helix</keyword>
<keyword evidence="1" id="KW-0472">Membrane</keyword>
<dbReference type="InterPro" id="IPR054534">
    <property type="entry name" value="EST1-like_DNA_bind"/>
</dbReference>
<evidence type="ECO:0000313" key="4">
    <source>
        <dbReference type="Proteomes" id="UP000267027"/>
    </source>
</evidence>
<dbReference type="OrthoDB" id="5858760at2759"/>
<dbReference type="WBParaSite" id="ACOC_0000633901-mRNA-1">
    <property type="protein sequence ID" value="ACOC_0000633901-mRNA-1"/>
    <property type="gene ID" value="ACOC_0000633901"/>
</dbReference>
<dbReference type="Proteomes" id="UP000267027">
    <property type="component" value="Unassembled WGS sequence"/>
</dbReference>
<dbReference type="InterPro" id="IPR011990">
    <property type="entry name" value="TPR-like_helical_dom_sf"/>
</dbReference>
<evidence type="ECO:0000259" key="2">
    <source>
        <dbReference type="Pfam" id="PF22695"/>
    </source>
</evidence>